<dbReference type="SMART" id="SM00421">
    <property type="entry name" value="HTH_LUXR"/>
    <property type="match status" value="1"/>
</dbReference>
<dbReference type="SUPFAM" id="SSF48452">
    <property type="entry name" value="TPR-like"/>
    <property type="match status" value="1"/>
</dbReference>
<dbReference type="InterPro" id="IPR011990">
    <property type="entry name" value="TPR-like_helical_dom_sf"/>
</dbReference>
<dbReference type="InterPro" id="IPR016032">
    <property type="entry name" value="Sig_transdc_resp-reg_C-effctor"/>
</dbReference>
<organism evidence="4 5">
    <name type="scientific">Microbacterium resistens</name>
    <dbReference type="NCBI Taxonomy" id="156977"/>
    <lineage>
        <taxon>Bacteria</taxon>
        <taxon>Bacillati</taxon>
        <taxon>Actinomycetota</taxon>
        <taxon>Actinomycetes</taxon>
        <taxon>Micrococcales</taxon>
        <taxon>Microbacteriaceae</taxon>
        <taxon>Microbacterium</taxon>
    </lineage>
</organism>
<evidence type="ECO:0000313" key="5">
    <source>
        <dbReference type="Proteomes" id="UP001199642"/>
    </source>
</evidence>
<dbReference type="PROSITE" id="PS50043">
    <property type="entry name" value="HTH_LUXR_2"/>
    <property type="match status" value="1"/>
</dbReference>
<evidence type="ECO:0000313" key="4">
    <source>
        <dbReference type="EMBL" id="UGS25394.1"/>
    </source>
</evidence>
<feature type="domain" description="HTH luxR-type" evidence="3">
    <location>
        <begin position="891"/>
        <end position="956"/>
    </location>
</feature>
<gene>
    <name evidence="4" type="ORF">K8F61_11960</name>
</gene>
<keyword evidence="5" id="KW-1185">Reference proteome</keyword>
<reference evidence="4 5" key="1">
    <citation type="submission" date="2023-01" db="EMBL/GenBank/DDBJ databases">
        <title>Characterization of estradiol degrading bacteria Microbacterium sp. MZT7 and reveal degrading genes through genome analysis.</title>
        <authorList>
            <person name="Hao P."/>
            <person name="Gao Y."/>
        </authorList>
    </citation>
    <scope>NUCLEOTIDE SEQUENCE [LARGE SCALE GENOMIC DNA]</scope>
    <source>
        <strain evidence="4 5">MZT7</strain>
    </source>
</reference>
<dbReference type="SUPFAM" id="SSF52540">
    <property type="entry name" value="P-loop containing nucleoside triphosphate hydrolases"/>
    <property type="match status" value="1"/>
</dbReference>
<dbReference type="InterPro" id="IPR041664">
    <property type="entry name" value="AAA_16"/>
</dbReference>
<dbReference type="CDD" id="cd06170">
    <property type="entry name" value="LuxR_C_like"/>
    <property type="match status" value="1"/>
</dbReference>
<dbReference type="Pfam" id="PF13191">
    <property type="entry name" value="AAA_16"/>
    <property type="match status" value="1"/>
</dbReference>
<dbReference type="EMBL" id="CP082781">
    <property type="protein sequence ID" value="UGS25394.1"/>
    <property type="molecule type" value="Genomic_DNA"/>
</dbReference>
<protein>
    <submittedName>
        <fullName evidence="4">AAA family ATPase</fullName>
    </submittedName>
</protein>
<dbReference type="InterPro" id="IPR027417">
    <property type="entry name" value="P-loop_NTPase"/>
</dbReference>
<evidence type="ECO:0000256" key="1">
    <source>
        <dbReference type="ARBA" id="ARBA00022741"/>
    </source>
</evidence>
<keyword evidence="1" id="KW-0547">Nucleotide-binding</keyword>
<name>A0ABY3RNJ6_9MICO</name>
<dbReference type="Gene3D" id="1.25.40.10">
    <property type="entry name" value="Tetratricopeptide repeat domain"/>
    <property type="match status" value="1"/>
</dbReference>
<evidence type="ECO:0000256" key="2">
    <source>
        <dbReference type="ARBA" id="ARBA00022840"/>
    </source>
</evidence>
<dbReference type="InterPro" id="IPR000792">
    <property type="entry name" value="Tscrpt_reg_LuxR_C"/>
</dbReference>
<dbReference type="Proteomes" id="UP001199642">
    <property type="component" value="Chromosome"/>
</dbReference>
<dbReference type="PANTHER" id="PTHR16305:SF35">
    <property type="entry name" value="TRANSCRIPTIONAL ACTIVATOR DOMAIN"/>
    <property type="match status" value="1"/>
</dbReference>
<dbReference type="Gene3D" id="3.40.50.300">
    <property type="entry name" value="P-loop containing nucleotide triphosphate hydrolases"/>
    <property type="match status" value="1"/>
</dbReference>
<dbReference type="Pfam" id="PF00196">
    <property type="entry name" value="GerE"/>
    <property type="match status" value="1"/>
</dbReference>
<dbReference type="InterPro" id="IPR036388">
    <property type="entry name" value="WH-like_DNA-bd_sf"/>
</dbReference>
<dbReference type="RefSeq" id="WP_269456624.1">
    <property type="nucleotide sequence ID" value="NZ_CP082781.1"/>
</dbReference>
<dbReference type="PANTHER" id="PTHR16305">
    <property type="entry name" value="TESTICULAR SOLUBLE ADENYLYL CYCLASE"/>
    <property type="match status" value="1"/>
</dbReference>
<evidence type="ECO:0000259" key="3">
    <source>
        <dbReference type="PROSITE" id="PS50043"/>
    </source>
</evidence>
<dbReference type="Gene3D" id="1.10.10.10">
    <property type="entry name" value="Winged helix-like DNA-binding domain superfamily/Winged helix DNA-binding domain"/>
    <property type="match status" value="1"/>
</dbReference>
<accession>A0ABY3RNJ6</accession>
<keyword evidence="2" id="KW-0067">ATP-binding</keyword>
<dbReference type="PRINTS" id="PR00038">
    <property type="entry name" value="HTHLUXR"/>
</dbReference>
<sequence length="960" mass="103181">MSLNAPAAEMVGRDAELERLITALGRARAGESASVLVAGEAGIGKSRLLREFRDTVGDQAAVLTGWCLDYGSTPAPYGPVPAILRGLLAELGAEAADAAGPGRDALGLLLPELGGAPVDRTVTGPEGLREAIANLFEAAAARTPVVVLIEDLHWADAATLSLLSFLLRVLAGRPVLFVLTCRIDDVRRGGAVRRFLVEAERARLLDRLALQRLGRAAVRRLLQALSGPVDEAALQRLLERSEGVPFFVEELACNAQGPIPDSLRDLLLARFDLLSDDAKRVVRTVSGSDGAVPHALLASLAGLDDERLDEAVREATTAAVLAVRGDDSYGFRHALLREAVHDDLLPGERARLHRAYGEALEAIAAETAVSLAPALAFHWHQAHDARRALIAAVEAMMQAKASYAFSTAARFGELALELWEQVPDAAEAVGLERITLLARLGSILRNAGDGERSLAVVNLALDEADPSATDPAVYVRLLRDKAHYLQNLGRPGPIELFSQALQEMEGRVDDDRLRATLLNHLTGRLMITARVTEGLERADEAAALAERCGLEGPLSVAFNLRGTMRVQIGRVDEGMADFRSSWEHAVDSDARLRYWVNYSDILALLGRYREAVEIAEAGVEHARSLGVGRSTGSLLAHNMIEPLIDLGEIARAEEIQEKDVSFRTLHLNRVYATMSRIRLLAWRGRIADAEALLAEWRATIESISRLESQTWYSHRAIELAIAIGGGDFARAVEAARLVVADEGPSHAHRRRPLLDAAWAVAQLRDCEDDQAAELTGELRSAWERMPEELCGTARVVSLALAFPDPARLREAVHAADEGEVPAIYRVIARIELARVLAAERGRPERAEAAAVLSEAADFVDALGHVGLAREVADLGVASGLLGAGSGGRESEAGGGAELTARERQVLELIAEGLSNRQIGERLFISVKTASVHVSAILRKLGVSSRTEAAVAAARLTADAR</sequence>
<dbReference type="SUPFAM" id="SSF46894">
    <property type="entry name" value="C-terminal effector domain of the bipartite response regulators"/>
    <property type="match status" value="1"/>
</dbReference>
<proteinExistence type="predicted"/>